<dbReference type="EMBL" id="CP000301">
    <property type="protein sequence ID" value="ABD85731.1"/>
    <property type="molecule type" value="Genomic_DNA"/>
</dbReference>
<dbReference type="RefSeq" id="WP_011470639.1">
    <property type="nucleotide sequence ID" value="NC_007925.1"/>
</dbReference>
<dbReference type="OrthoDB" id="9815809at2"/>
<proteinExistence type="predicted"/>
<keyword evidence="1" id="KW-1133">Transmembrane helix</keyword>
<name>Q21D05_RHOPB</name>
<feature type="transmembrane region" description="Helical" evidence="1">
    <location>
        <begin position="16"/>
        <end position="34"/>
    </location>
</feature>
<sequence length="307" mass="32366">MGLFARISSGAAPDNARLAGIGLMLAAMALFSFGDALGKLVVASYSIGQLLLLRACAGLIVLSPLIWRQRAEFFRLQRPWLQLARTIIATLEVATFFLATAYLPLADVITFYLASSLFVTVGSALFLREKVDAPRWIAIVVGFVGVLIALQPSAQTMTWPALIALCASVFFAALLLITRSLRGTPDMVLASQQFLGTLALGAVLIPAAPSGWITPGLFDSALFAIAGAVSALGLLCVNRSLRLAPASVVVPYQYTMIVWGVVFGYLVFGDWPSMATLSGAAIIIGAGFYILLRERLGAAPGAISPGA</sequence>
<dbReference type="eggNOG" id="COG0697">
    <property type="taxonomic scope" value="Bacteria"/>
</dbReference>
<dbReference type="STRING" id="316056.RPC_0156"/>
<feature type="transmembrane region" description="Helical" evidence="1">
    <location>
        <begin position="249"/>
        <end position="268"/>
    </location>
</feature>
<evidence type="ECO:0000313" key="3">
    <source>
        <dbReference type="EMBL" id="ABD85731.1"/>
    </source>
</evidence>
<protein>
    <recommendedName>
        <fullName evidence="2">EamA domain-containing protein</fullName>
    </recommendedName>
</protein>
<feature type="transmembrane region" description="Helical" evidence="1">
    <location>
        <begin position="109"/>
        <end position="127"/>
    </location>
</feature>
<feature type="transmembrane region" description="Helical" evidence="1">
    <location>
        <begin position="220"/>
        <end position="237"/>
    </location>
</feature>
<dbReference type="Gene3D" id="1.10.3730.20">
    <property type="match status" value="1"/>
</dbReference>
<feature type="transmembrane region" description="Helical" evidence="1">
    <location>
        <begin position="134"/>
        <end position="151"/>
    </location>
</feature>
<keyword evidence="1" id="KW-0812">Transmembrane</keyword>
<feature type="transmembrane region" description="Helical" evidence="1">
    <location>
        <begin position="189"/>
        <end position="208"/>
    </location>
</feature>
<organism evidence="3">
    <name type="scientific">Rhodopseudomonas palustris (strain BisB18)</name>
    <dbReference type="NCBI Taxonomy" id="316056"/>
    <lineage>
        <taxon>Bacteria</taxon>
        <taxon>Pseudomonadati</taxon>
        <taxon>Pseudomonadota</taxon>
        <taxon>Alphaproteobacteria</taxon>
        <taxon>Hyphomicrobiales</taxon>
        <taxon>Nitrobacteraceae</taxon>
        <taxon>Rhodopseudomonas</taxon>
    </lineage>
</organism>
<dbReference type="AlphaFoldDB" id="Q21D05"/>
<dbReference type="Pfam" id="PF00892">
    <property type="entry name" value="EamA"/>
    <property type="match status" value="2"/>
</dbReference>
<dbReference type="InterPro" id="IPR000620">
    <property type="entry name" value="EamA_dom"/>
</dbReference>
<feature type="transmembrane region" description="Helical" evidence="1">
    <location>
        <begin position="157"/>
        <end position="177"/>
    </location>
</feature>
<feature type="transmembrane region" description="Helical" evidence="1">
    <location>
        <begin position="83"/>
        <end position="103"/>
    </location>
</feature>
<accession>Q21D05</accession>
<feature type="domain" description="EamA" evidence="2">
    <location>
        <begin position="19"/>
        <end position="149"/>
    </location>
</feature>
<dbReference type="KEGG" id="rpc:RPC_0156"/>
<dbReference type="HOGENOM" id="CLU_032828_0_0_5"/>
<evidence type="ECO:0000256" key="1">
    <source>
        <dbReference type="SAM" id="Phobius"/>
    </source>
</evidence>
<feature type="domain" description="EamA" evidence="2">
    <location>
        <begin position="159"/>
        <end position="290"/>
    </location>
</feature>
<dbReference type="SUPFAM" id="SSF103481">
    <property type="entry name" value="Multidrug resistance efflux transporter EmrE"/>
    <property type="match status" value="2"/>
</dbReference>
<gene>
    <name evidence="3" type="ordered locus">RPC_0156</name>
</gene>
<dbReference type="InterPro" id="IPR037185">
    <property type="entry name" value="EmrE-like"/>
</dbReference>
<dbReference type="PANTHER" id="PTHR22911">
    <property type="entry name" value="ACYL-MALONYL CONDENSING ENZYME-RELATED"/>
    <property type="match status" value="1"/>
</dbReference>
<dbReference type="PANTHER" id="PTHR22911:SF135">
    <property type="entry name" value="BLR4310 PROTEIN"/>
    <property type="match status" value="1"/>
</dbReference>
<feature type="transmembrane region" description="Helical" evidence="1">
    <location>
        <begin position="40"/>
        <end position="62"/>
    </location>
</feature>
<dbReference type="GO" id="GO:0016020">
    <property type="term" value="C:membrane"/>
    <property type="evidence" value="ECO:0007669"/>
    <property type="project" value="InterPro"/>
</dbReference>
<evidence type="ECO:0000259" key="2">
    <source>
        <dbReference type="Pfam" id="PF00892"/>
    </source>
</evidence>
<keyword evidence="1" id="KW-0472">Membrane</keyword>
<feature type="transmembrane region" description="Helical" evidence="1">
    <location>
        <begin position="274"/>
        <end position="292"/>
    </location>
</feature>
<reference evidence="3" key="1">
    <citation type="submission" date="2006-03" db="EMBL/GenBank/DDBJ databases">
        <title>Complete sequence of Rhodopseudomonas palustris BisB18.</title>
        <authorList>
            <consortium name="US DOE Joint Genome Institute"/>
            <person name="Copeland A."/>
            <person name="Lucas S."/>
            <person name="Lapidus A."/>
            <person name="Barry K."/>
            <person name="Detter J.C."/>
            <person name="Glavina del Rio T."/>
            <person name="Hammon N."/>
            <person name="Israni S."/>
            <person name="Dalin E."/>
            <person name="Tice H."/>
            <person name="Pitluck S."/>
            <person name="Chain P."/>
            <person name="Malfatti S."/>
            <person name="Shin M."/>
            <person name="Vergez L."/>
            <person name="Schmutz J."/>
            <person name="Larimer F."/>
            <person name="Land M."/>
            <person name="Hauser L."/>
            <person name="Pelletier D.A."/>
            <person name="Kyrpides N."/>
            <person name="Anderson I."/>
            <person name="Oda Y."/>
            <person name="Harwood C.S."/>
            <person name="Richardson P."/>
        </authorList>
    </citation>
    <scope>NUCLEOTIDE SEQUENCE [LARGE SCALE GENOMIC DNA]</scope>
    <source>
        <strain evidence="3">BisB18</strain>
    </source>
</reference>